<dbReference type="Gene3D" id="2.40.30.170">
    <property type="match status" value="1"/>
</dbReference>
<dbReference type="Pfam" id="PF25919">
    <property type="entry name" value="BSH_CusB"/>
    <property type="match status" value="1"/>
</dbReference>
<dbReference type="InterPro" id="IPR058790">
    <property type="entry name" value="BSH_CusB"/>
</dbReference>
<dbReference type="GO" id="GO:0060003">
    <property type="term" value="P:copper ion export"/>
    <property type="evidence" value="ECO:0007669"/>
    <property type="project" value="TreeGrafter"/>
</dbReference>
<dbReference type="PANTHER" id="PTHR30097">
    <property type="entry name" value="CATION EFFLUX SYSTEM PROTEIN CUSB"/>
    <property type="match status" value="1"/>
</dbReference>
<protein>
    <submittedName>
        <fullName evidence="6">Multidrug efflux pump subunit AcrA (Membrane-fusion protein)</fullName>
    </submittedName>
</protein>
<evidence type="ECO:0000313" key="7">
    <source>
        <dbReference type="Proteomes" id="UP000184368"/>
    </source>
</evidence>
<dbReference type="PROSITE" id="PS51257">
    <property type="entry name" value="PROKAR_LIPOPROTEIN"/>
    <property type="match status" value="1"/>
</dbReference>
<proteinExistence type="predicted"/>
<dbReference type="GO" id="GO:0015679">
    <property type="term" value="P:plasma membrane copper ion transport"/>
    <property type="evidence" value="ECO:0007669"/>
    <property type="project" value="TreeGrafter"/>
</dbReference>
<dbReference type="Gene3D" id="2.40.420.20">
    <property type="match status" value="1"/>
</dbReference>
<keyword evidence="1" id="KW-0813">Transport</keyword>
<reference evidence="6 7" key="1">
    <citation type="submission" date="2016-11" db="EMBL/GenBank/DDBJ databases">
        <authorList>
            <person name="Jaros S."/>
            <person name="Januszkiewicz K."/>
            <person name="Wedrychowicz H."/>
        </authorList>
    </citation>
    <scope>NUCLEOTIDE SEQUENCE [LARGE SCALE GENOMIC DNA]</scope>
    <source>
        <strain evidence="6 7">DSM 26897</strain>
    </source>
</reference>
<dbReference type="AlphaFoldDB" id="A0A1M4SKV8"/>
<dbReference type="OrthoDB" id="9806939at2"/>
<dbReference type="InterPro" id="IPR045800">
    <property type="entry name" value="HMBD"/>
</dbReference>
<dbReference type="STRING" id="1302690.BUE76_23665"/>
<feature type="compositionally biased region" description="Low complexity" evidence="2">
    <location>
        <begin position="232"/>
        <end position="245"/>
    </location>
</feature>
<dbReference type="InterPro" id="IPR058791">
    <property type="entry name" value="3HB_CusB"/>
</dbReference>
<dbReference type="Gene3D" id="6.10.140.730">
    <property type="match status" value="1"/>
</dbReference>
<name>A0A1M4SKV8_9BACT</name>
<keyword evidence="7" id="KW-1185">Reference proteome</keyword>
<feature type="compositionally biased region" description="Low complexity" evidence="2">
    <location>
        <begin position="258"/>
        <end position="274"/>
    </location>
</feature>
<dbReference type="InterPro" id="IPR051909">
    <property type="entry name" value="MFP_Cation_Efflux"/>
</dbReference>
<dbReference type="GO" id="GO:0030313">
    <property type="term" value="C:cell envelope"/>
    <property type="evidence" value="ECO:0007669"/>
    <property type="project" value="TreeGrafter"/>
</dbReference>
<dbReference type="PANTHER" id="PTHR30097:SF4">
    <property type="entry name" value="SLR6042 PROTEIN"/>
    <property type="match status" value="1"/>
</dbReference>
<dbReference type="EMBL" id="FQUO01000001">
    <property type="protein sequence ID" value="SHE32819.1"/>
    <property type="molecule type" value="Genomic_DNA"/>
</dbReference>
<feature type="domain" description="CusB-like three alpha-helical bundle" evidence="4">
    <location>
        <begin position="160"/>
        <end position="207"/>
    </location>
</feature>
<feature type="compositionally biased region" description="Gly residues" evidence="2">
    <location>
        <begin position="246"/>
        <end position="257"/>
    </location>
</feature>
<evidence type="ECO:0000313" key="6">
    <source>
        <dbReference type="EMBL" id="SHE32819.1"/>
    </source>
</evidence>
<evidence type="ECO:0000256" key="1">
    <source>
        <dbReference type="ARBA" id="ARBA00022448"/>
    </source>
</evidence>
<sequence>MRKSYTVNISIVFVIGLLMLASCKGKETTPGKDAHQHAASQQYTCPMHPQIVQDKPGKCPICGMDLVPKNGVASAEGVDSSLTPLLKPVNQQVVASTPTITAESGTRIFSREVQGSITYDTRRQTSLASRVSGRIERLYIKYNYQPVRKGQLIMEIYSPELAAAQQELLYLSRVDQNSSLLQKAKQRLMLLGMGEGQIRQVIRSGKALYRVPVYSGASGYILERSAAQTATPAQSAVSGTSADAGGSMGGMGAGGSSMGPSGSSSASTTNASGMPAENSPVMIREGQYVAAGQSIFTIYNNNSLVAEFAFEPSLAAQIKRGQKLVFRPTAEPQTVYTGTIGLVQPTFRAGSNFTIARVYLNDQRFTIGQLLTANIPIVARGWWVPKSAVVQLGTTSVVFKKEGTVFQPKNVETGATQEGLVQITDNIGGWEIAQNAAYLVDSESFIRTESDNQTEE</sequence>
<evidence type="ECO:0000256" key="2">
    <source>
        <dbReference type="SAM" id="MobiDB-lite"/>
    </source>
</evidence>
<dbReference type="GO" id="GO:0046872">
    <property type="term" value="F:metal ion binding"/>
    <property type="evidence" value="ECO:0007669"/>
    <property type="project" value="InterPro"/>
</dbReference>
<evidence type="ECO:0000259" key="5">
    <source>
        <dbReference type="Pfam" id="PF25919"/>
    </source>
</evidence>
<dbReference type="Proteomes" id="UP000184368">
    <property type="component" value="Unassembled WGS sequence"/>
</dbReference>
<evidence type="ECO:0000259" key="3">
    <source>
        <dbReference type="Pfam" id="PF19335"/>
    </source>
</evidence>
<gene>
    <name evidence="6" type="ORF">SAMN05444008_101159</name>
</gene>
<dbReference type="Pfam" id="PF25869">
    <property type="entry name" value="3HB_CusB"/>
    <property type="match status" value="1"/>
</dbReference>
<feature type="domain" description="CusB-like barrel-sandwich hybrid" evidence="5">
    <location>
        <begin position="127"/>
        <end position="225"/>
    </location>
</feature>
<organism evidence="6 7">
    <name type="scientific">Cnuella takakiae</name>
    <dbReference type="NCBI Taxonomy" id="1302690"/>
    <lineage>
        <taxon>Bacteria</taxon>
        <taxon>Pseudomonadati</taxon>
        <taxon>Bacteroidota</taxon>
        <taxon>Chitinophagia</taxon>
        <taxon>Chitinophagales</taxon>
        <taxon>Chitinophagaceae</taxon>
        <taxon>Cnuella</taxon>
    </lineage>
</organism>
<evidence type="ECO:0000259" key="4">
    <source>
        <dbReference type="Pfam" id="PF25869"/>
    </source>
</evidence>
<feature type="region of interest" description="Disordered" evidence="2">
    <location>
        <begin position="232"/>
        <end position="278"/>
    </location>
</feature>
<feature type="domain" description="Heavy metal binding" evidence="3">
    <location>
        <begin position="43"/>
        <end position="69"/>
    </location>
</feature>
<accession>A0A1M4SKV8</accession>
<dbReference type="Pfam" id="PF19335">
    <property type="entry name" value="HMBD"/>
    <property type="match status" value="1"/>
</dbReference>